<feature type="transmembrane region" description="Helical" evidence="1">
    <location>
        <begin position="174"/>
        <end position="196"/>
    </location>
</feature>
<evidence type="ECO:0000313" key="2">
    <source>
        <dbReference type="EMBL" id="AKA68710.1"/>
    </source>
</evidence>
<proteinExistence type="predicted"/>
<accession>A0A0E3JN00</accession>
<protein>
    <recommendedName>
        <fullName evidence="4">Intracellular septation protein A</fullName>
    </recommendedName>
</protein>
<keyword evidence="3" id="KW-1185">Reference proteome</keyword>
<feature type="transmembrane region" description="Helical" evidence="1">
    <location>
        <begin position="67"/>
        <end position="85"/>
    </location>
</feature>
<dbReference type="HOGENOM" id="CLU_1335594_0_0_9"/>
<organism evidence="2 3">
    <name type="scientific">Clostridium scatologenes</name>
    <dbReference type="NCBI Taxonomy" id="1548"/>
    <lineage>
        <taxon>Bacteria</taxon>
        <taxon>Bacillati</taxon>
        <taxon>Bacillota</taxon>
        <taxon>Clostridia</taxon>
        <taxon>Eubacteriales</taxon>
        <taxon>Clostridiaceae</taxon>
        <taxon>Clostridium</taxon>
    </lineage>
</organism>
<evidence type="ECO:0008006" key="4">
    <source>
        <dbReference type="Google" id="ProtNLM"/>
    </source>
</evidence>
<evidence type="ECO:0000256" key="1">
    <source>
        <dbReference type="SAM" id="Phobius"/>
    </source>
</evidence>
<keyword evidence="1" id="KW-0472">Membrane</keyword>
<reference evidence="2 3" key="1">
    <citation type="journal article" date="2015" name="J. Biotechnol.">
        <title>Complete genome sequence of a malodorant-producing acetogen, Clostridium scatologenes ATCC 25775(T).</title>
        <authorList>
            <person name="Zhu Z."/>
            <person name="Guo T."/>
            <person name="Zheng H."/>
            <person name="Song T."/>
            <person name="Ouyang P."/>
            <person name="Xie J."/>
        </authorList>
    </citation>
    <scope>NUCLEOTIDE SEQUENCE [LARGE SCALE GENOMIC DNA]</scope>
    <source>
        <strain evidence="2 3">ATCC 25775</strain>
    </source>
</reference>
<dbReference type="AlphaFoldDB" id="A0A0E3JN00"/>
<feature type="transmembrane region" description="Helical" evidence="1">
    <location>
        <begin position="146"/>
        <end position="168"/>
    </location>
</feature>
<gene>
    <name evidence="2" type="ORF">CSCA_1585</name>
</gene>
<sequence>MEKSSLKNQSMLKSIFNKDFIVSAIIPVIIFSLFDRNGMTMNGIILCGSWSIGVVVINFIKKHQINALAMMSATFSGIGLVGTIISKNPTFYFIAPIAQNMLIAAVFFGSLYFKKPLIQIIVEQSYLKNVPEVIKGNPKYKVNWKILTAAWGILNITEAVLKIILLNVVSISSYYAISTVCGNVLDSSLLIFSILFSKWYLKKK</sequence>
<feature type="transmembrane region" description="Helical" evidence="1">
    <location>
        <begin position="15"/>
        <end position="34"/>
    </location>
</feature>
<dbReference type="KEGG" id="csq:CSCA_1585"/>
<evidence type="ECO:0000313" key="3">
    <source>
        <dbReference type="Proteomes" id="UP000033115"/>
    </source>
</evidence>
<dbReference type="STRING" id="1548.CSCA_1585"/>
<dbReference type="RefSeq" id="WP_029159334.1">
    <property type="nucleotide sequence ID" value="NZ_CP009933.1"/>
</dbReference>
<dbReference type="NCBIfam" id="NF041646">
    <property type="entry name" value="VC0807_fam"/>
    <property type="match status" value="1"/>
</dbReference>
<keyword evidence="1" id="KW-1133">Transmembrane helix</keyword>
<name>A0A0E3JN00_CLOSL</name>
<keyword evidence="1" id="KW-0812">Transmembrane</keyword>
<dbReference type="EMBL" id="CP009933">
    <property type="protein sequence ID" value="AKA68710.1"/>
    <property type="molecule type" value="Genomic_DNA"/>
</dbReference>
<feature type="transmembrane region" description="Helical" evidence="1">
    <location>
        <begin position="91"/>
        <end position="113"/>
    </location>
</feature>
<dbReference type="Proteomes" id="UP000033115">
    <property type="component" value="Chromosome"/>
</dbReference>
<feature type="transmembrane region" description="Helical" evidence="1">
    <location>
        <begin position="40"/>
        <end position="60"/>
    </location>
</feature>